<comment type="caution">
    <text evidence="2">The sequence shown here is derived from an EMBL/GenBank/DDBJ whole genome shotgun (WGS) entry which is preliminary data.</text>
</comment>
<gene>
    <name evidence="2" type="ORF">AYL99_08990</name>
</gene>
<dbReference type="STRING" id="1367422.A0A178ZAT0"/>
<dbReference type="AlphaFoldDB" id="A0A178ZAT0"/>
<dbReference type="RefSeq" id="XP_018690245.1">
    <property type="nucleotide sequence ID" value="XM_018840498.1"/>
</dbReference>
<reference evidence="2 3" key="1">
    <citation type="submission" date="2016-04" db="EMBL/GenBank/DDBJ databases">
        <title>Draft genome of Fonsecaea erecta CBS 125763.</title>
        <authorList>
            <person name="Weiss V.A."/>
            <person name="Vicente V.A."/>
            <person name="Raittz R.T."/>
            <person name="Moreno L.F."/>
            <person name="De Souza E.M."/>
            <person name="Pedrosa F.O."/>
            <person name="Steffens M.B."/>
            <person name="Faoro H."/>
            <person name="Tadra-Sfeir M.Z."/>
            <person name="Najafzadeh M.J."/>
            <person name="Felipe M.S."/>
            <person name="Teixeira M."/>
            <person name="Sun J."/>
            <person name="Xi L."/>
            <person name="Gomes R."/>
            <person name="De Azevedo C.M."/>
            <person name="Salgado C.G."/>
            <person name="Da Silva M.B."/>
            <person name="Nascimento M.F."/>
            <person name="Queiroz-Telles F."/>
            <person name="Attili D.S."/>
            <person name="Gorbushina A."/>
        </authorList>
    </citation>
    <scope>NUCLEOTIDE SEQUENCE [LARGE SCALE GENOMIC DNA]</scope>
    <source>
        <strain evidence="2 3">CBS 125763</strain>
    </source>
</reference>
<organism evidence="2 3">
    <name type="scientific">Fonsecaea erecta</name>
    <dbReference type="NCBI Taxonomy" id="1367422"/>
    <lineage>
        <taxon>Eukaryota</taxon>
        <taxon>Fungi</taxon>
        <taxon>Dikarya</taxon>
        <taxon>Ascomycota</taxon>
        <taxon>Pezizomycotina</taxon>
        <taxon>Eurotiomycetes</taxon>
        <taxon>Chaetothyriomycetidae</taxon>
        <taxon>Chaetothyriales</taxon>
        <taxon>Herpotrichiellaceae</taxon>
        <taxon>Fonsecaea</taxon>
    </lineage>
</organism>
<protein>
    <recommendedName>
        <fullName evidence="4">Aflatoxin regulatory protein domain-containing protein</fullName>
    </recommendedName>
</protein>
<keyword evidence="3" id="KW-1185">Reference proteome</keyword>
<dbReference type="Proteomes" id="UP000078343">
    <property type="component" value="Unassembled WGS sequence"/>
</dbReference>
<dbReference type="EMBL" id="LVYI01000008">
    <property type="protein sequence ID" value="OAP56878.1"/>
    <property type="molecule type" value="Genomic_DNA"/>
</dbReference>
<feature type="region of interest" description="Disordered" evidence="1">
    <location>
        <begin position="1"/>
        <end position="33"/>
    </location>
</feature>
<feature type="compositionally biased region" description="Basic and acidic residues" evidence="1">
    <location>
        <begin position="24"/>
        <end position="33"/>
    </location>
</feature>
<name>A0A178ZAT0_9EURO</name>
<accession>A0A178ZAT0</accession>
<evidence type="ECO:0000256" key="1">
    <source>
        <dbReference type="SAM" id="MobiDB-lite"/>
    </source>
</evidence>
<evidence type="ECO:0000313" key="3">
    <source>
        <dbReference type="Proteomes" id="UP000078343"/>
    </source>
</evidence>
<dbReference type="GeneID" id="30013158"/>
<proteinExistence type="predicted"/>
<feature type="compositionally biased region" description="Polar residues" evidence="1">
    <location>
        <begin position="1"/>
        <end position="13"/>
    </location>
</feature>
<evidence type="ECO:0008006" key="4">
    <source>
        <dbReference type="Google" id="ProtNLM"/>
    </source>
</evidence>
<dbReference type="OrthoDB" id="4222821at2759"/>
<sequence length="317" mass="35033">MTVESWSLHRTLQTPNHTPDPDPDPDHDTGAGRDTRFLLAPITIESLENGWPDPMQQDTDGSQTFHQPLAANTSQPAFPEIFPHSDCRQRLGELQKAILVDLELVKACKTATDCAQLSLSPELTYNSSFLVGRMLGHSRALLGILDSFRSISSTPSYYSSGNDTIQPGTGSLHCDVPTVFSIFSCYVCLIRIYRTIFSCIHDSMPVLLSLQQPVPQLFPGINLAGFTMETRLDLQVQILVQVSEDMLSKLDVRLGICGGANADEGIFESTRAHLMLSMMVEEEAREQPPLYEPRGPCKSLRDILADLKQTINGRGTK</sequence>
<evidence type="ECO:0000313" key="2">
    <source>
        <dbReference type="EMBL" id="OAP56878.1"/>
    </source>
</evidence>